<evidence type="ECO:0000313" key="3">
    <source>
        <dbReference type="Proteomes" id="UP000239001"/>
    </source>
</evidence>
<dbReference type="InterPro" id="IPR011335">
    <property type="entry name" value="Restrct_endonuc-II-like"/>
</dbReference>
<dbReference type="SUPFAM" id="SSF52980">
    <property type="entry name" value="Restriction endonuclease-like"/>
    <property type="match status" value="1"/>
</dbReference>
<dbReference type="CDD" id="cd06260">
    <property type="entry name" value="DUF820-like"/>
    <property type="match status" value="1"/>
</dbReference>
<evidence type="ECO:0000259" key="1">
    <source>
        <dbReference type="Pfam" id="PF05685"/>
    </source>
</evidence>
<dbReference type="EMBL" id="PXOH01000016">
    <property type="protein sequence ID" value="PSF35992.1"/>
    <property type="molecule type" value="Genomic_DNA"/>
</dbReference>
<reference evidence="2 3" key="2">
    <citation type="submission" date="2018-03" db="EMBL/GenBank/DDBJ databases">
        <authorList>
            <person name="Keele B.F."/>
        </authorList>
    </citation>
    <scope>NUCLEOTIDE SEQUENCE [LARGE SCALE GENOMIC DNA]</scope>
    <source>
        <strain evidence="2 3">CCALA 016</strain>
    </source>
</reference>
<feature type="domain" description="Putative restriction endonuclease" evidence="1">
    <location>
        <begin position="18"/>
        <end position="150"/>
    </location>
</feature>
<gene>
    <name evidence="2" type="ORF">C7H19_14705</name>
</gene>
<reference evidence="2 3" key="1">
    <citation type="submission" date="2018-03" db="EMBL/GenBank/DDBJ databases">
        <title>The ancient ancestry and fast evolution of plastids.</title>
        <authorList>
            <person name="Moore K.R."/>
            <person name="Magnabosco C."/>
            <person name="Momper L."/>
            <person name="Gold D.A."/>
            <person name="Bosak T."/>
            <person name="Fournier G.P."/>
        </authorList>
    </citation>
    <scope>NUCLEOTIDE SEQUENCE [LARGE SCALE GENOMIC DNA]</scope>
    <source>
        <strain evidence="2 3">CCALA 016</strain>
    </source>
</reference>
<accession>A0A2T1LVV4</accession>
<dbReference type="InterPro" id="IPR012296">
    <property type="entry name" value="Nuclease_put_TT1808"/>
</dbReference>
<dbReference type="Proteomes" id="UP000239001">
    <property type="component" value="Unassembled WGS sequence"/>
</dbReference>
<dbReference type="Pfam" id="PF05685">
    <property type="entry name" value="Uma2"/>
    <property type="match status" value="1"/>
</dbReference>
<keyword evidence="3" id="KW-1185">Reference proteome</keyword>
<organism evidence="2 3">
    <name type="scientific">Aphanothece hegewaldii CCALA 016</name>
    <dbReference type="NCBI Taxonomy" id="2107694"/>
    <lineage>
        <taxon>Bacteria</taxon>
        <taxon>Bacillati</taxon>
        <taxon>Cyanobacteriota</taxon>
        <taxon>Cyanophyceae</taxon>
        <taxon>Oscillatoriophycideae</taxon>
        <taxon>Chroococcales</taxon>
        <taxon>Aphanothecaceae</taxon>
        <taxon>Aphanothece</taxon>
    </lineage>
</organism>
<dbReference type="InterPro" id="IPR008538">
    <property type="entry name" value="Uma2"/>
</dbReference>
<proteinExistence type="predicted"/>
<protein>
    <recommendedName>
        <fullName evidence="1">Putative restriction endonuclease domain-containing protein</fullName>
    </recommendedName>
</protein>
<dbReference type="PANTHER" id="PTHR34107:SF7">
    <property type="entry name" value="SLR2092 PROTEIN"/>
    <property type="match status" value="1"/>
</dbReference>
<dbReference type="AlphaFoldDB" id="A0A2T1LVV4"/>
<dbReference type="Gene3D" id="3.90.1570.10">
    <property type="entry name" value="tt1808, chain A"/>
    <property type="match status" value="1"/>
</dbReference>
<sequence>MTTITLTLKPLIQLTEHQFYQLCLANPETKLELNSKGELVIMPPTGGTSGNRNIKLSTRLENWTETNQNGIAFDSSTMFRLLNGALRSPDAAWISLERWNSLSTEEQEEFPPICPDFVVELRSASDSLKSLQEKMQEYIENGTRLGWLINLFPVPSPPHPSPLL</sequence>
<name>A0A2T1LVV4_9CHRO</name>
<dbReference type="PANTHER" id="PTHR34107">
    <property type="entry name" value="SLL0198 PROTEIN-RELATED"/>
    <property type="match status" value="1"/>
</dbReference>
<evidence type="ECO:0000313" key="2">
    <source>
        <dbReference type="EMBL" id="PSF35992.1"/>
    </source>
</evidence>
<comment type="caution">
    <text evidence="2">The sequence shown here is derived from an EMBL/GenBank/DDBJ whole genome shotgun (WGS) entry which is preliminary data.</text>
</comment>
<dbReference type="OrthoDB" id="513575at2"/>